<dbReference type="RefSeq" id="WP_110459586.1">
    <property type="nucleotide sequence ID" value="NZ_AP019411.1"/>
</dbReference>
<evidence type="ECO:0000256" key="3">
    <source>
        <dbReference type="ARBA" id="ARBA00050130"/>
    </source>
</evidence>
<dbReference type="SUPFAM" id="SSF53774">
    <property type="entry name" value="Glutaminase/Asparaginase"/>
    <property type="match status" value="1"/>
</dbReference>
<dbReference type="Proteomes" id="UP000247480">
    <property type="component" value="Unassembled WGS sequence"/>
</dbReference>
<evidence type="ECO:0000259" key="13">
    <source>
        <dbReference type="Pfam" id="PF00710"/>
    </source>
</evidence>
<evidence type="ECO:0000256" key="11">
    <source>
        <dbReference type="PROSITE-ProRule" id="PRU10099"/>
    </source>
</evidence>
<dbReference type="InterPro" id="IPR006034">
    <property type="entry name" value="Asparaginase/glutaminase-like"/>
</dbReference>
<keyword evidence="15" id="KW-0808">Transferase</keyword>
<dbReference type="GO" id="GO:0016740">
    <property type="term" value="F:transferase activity"/>
    <property type="evidence" value="ECO:0007669"/>
    <property type="project" value="UniProtKB-KW"/>
</dbReference>
<dbReference type="GO" id="GO:0006528">
    <property type="term" value="P:asparagine metabolic process"/>
    <property type="evidence" value="ECO:0007669"/>
    <property type="project" value="InterPro"/>
</dbReference>
<evidence type="ECO:0000256" key="5">
    <source>
        <dbReference type="ARBA" id="ARBA00066751"/>
    </source>
</evidence>
<comment type="catalytic activity">
    <reaction evidence="3">
        <text>L-asparagine + H2O = L-aspartate + NH4(+)</text>
        <dbReference type="Rhea" id="RHEA:21016"/>
        <dbReference type="ChEBI" id="CHEBI:15377"/>
        <dbReference type="ChEBI" id="CHEBI:28938"/>
        <dbReference type="ChEBI" id="CHEBI:29991"/>
        <dbReference type="ChEBI" id="CHEBI:58048"/>
        <dbReference type="EC" id="3.5.1.38"/>
    </reaction>
</comment>
<dbReference type="InterPro" id="IPR020827">
    <property type="entry name" value="Asparaginase/glutaminase_AS1"/>
</dbReference>
<comment type="similarity">
    <text evidence="1 12">Belongs to the asparaginase 1 family.</text>
</comment>
<dbReference type="PRINTS" id="PR00139">
    <property type="entry name" value="ASNGLNASE"/>
</dbReference>
<evidence type="ECO:0000256" key="1">
    <source>
        <dbReference type="ARBA" id="ARBA00010518"/>
    </source>
</evidence>
<dbReference type="PIRSF" id="PIRSF001220">
    <property type="entry name" value="L-ASNase_gatD"/>
    <property type="match status" value="1"/>
</dbReference>
<evidence type="ECO:0000256" key="12">
    <source>
        <dbReference type="RuleBase" id="RU004456"/>
    </source>
</evidence>
<dbReference type="Pfam" id="PF00710">
    <property type="entry name" value="Asparaginase"/>
    <property type="match status" value="1"/>
</dbReference>
<dbReference type="CDD" id="cd08964">
    <property type="entry name" value="L-asparaginase_II"/>
    <property type="match status" value="1"/>
</dbReference>
<feature type="binding site" evidence="10">
    <location>
        <position position="69"/>
    </location>
    <ligand>
        <name>substrate</name>
    </ligand>
</feature>
<organism evidence="15 16">
    <name type="scientific">Pseudomonas syringae pv. actinidiae</name>
    <dbReference type="NCBI Taxonomy" id="103796"/>
    <lineage>
        <taxon>Bacteria</taxon>
        <taxon>Pseudomonadati</taxon>
        <taxon>Pseudomonadota</taxon>
        <taxon>Gammaproteobacteria</taxon>
        <taxon>Pseudomonadales</taxon>
        <taxon>Pseudomonadaceae</taxon>
        <taxon>Pseudomonas</taxon>
        <taxon>Pseudomonas syringae</taxon>
    </lineage>
</organism>
<dbReference type="Gene3D" id="3.40.50.40">
    <property type="match status" value="1"/>
</dbReference>
<evidence type="ECO:0000256" key="4">
    <source>
        <dbReference type="ARBA" id="ARBA00052564"/>
    </source>
</evidence>
<evidence type="ECO:0000313" key="16">
    <source>
        <dbReference type="Proteomes" id="UP000247480"/>
    </source>
</evidence>
<evidence type="ECO:0000256" key="8">
    <source>
        <dbReference type="ARBA" id="ARBA00084074"/>
    </source>
</evidence>
<dbReference type="PROSITE" id="PS00144">
    <property type="entry name" value="ASN_GLN_ASE_1"/>
    <property type="match status" value="1"/>
</dbReference>
<feature type="binding site" evidence="10">
    <location>
        <begin position="102"/>
        <end position="103"/>
    </location>
    <ligand>
        <name>substrate</name>
    </ligand>
</feature>
<dbReference type="GO" id="GO:0004067">
    <property type="term" value="F:asparaginase activity"/>
    <property type="evidence" value="ECO:0007669"/>
    <property type="project" value="UniProtKB-UniRule"/>
</dbReference>
<evidence type="ECO:0000259" key="14">
    <source>
        <dbReference type="Pfam" id="PF17763"/>
    </source>
</evidence>
<dbReference type="GO" id="GO:0050417">
    <property type="term" value="F:glutamin-(asparagin-)ase activity"/>
    <property type="evidence" value="ECO:0007669"/>
    <property type="project" value="UniProtKB-EC"/>
</dbReference>
<dbReference type="NCBIfam" id="TIGR00520">
    <property type="entry name" value="asnASE_II"/>
    <property type="match status" value="1"/>
</dbReference>
<dbReference type="InterPro" id="IPR036152">
    <property type="entry name" value="Asp/glu_Ase-like_sf"/>
</dbReference>
<dbReference type="EMBL" id="BGJZ01000101">
    <property type="protein sequence ID" value="GBH08804.1"/>
    <property type="molecule type" value="Genomic_DNA"/>
</dbReference>
<dbReference type="InterPro" id="IPR027474">
    <property type="entry name" value="L-asparaginase_N"/>
</dbReference>
<dbReference type="Pfam" id="PF17763">
    <property type="entry name" value="Asparaginase_C"/>
    <property type="match status" value="1"/>
</dbReference>
<dbReference type="PANTHER" id="PTHR11707:SF28">
    <property type="entry name" value="60 KDA LYSOPHOSPHOLIPASE"/>
    <property type="match status" value="1"/>
</dbReference>
<dbReference type="PROSITE" id="PS51732">
    <property type="entry name" value="ASN_GLN_ASE_3"/>
    <property type="match status" value="1"/>
</dbReference>
<dbReference type="SMART" id="SM00870">
    <property type="entry name" value="Asparaginase"/>
    <property type="match status" value="1"/>
</dbReference>
<evidence type="ECO:0000256" key="9">
    <source>
        <dbReference type="PIRSR" id="PIRSR001220-1"/>
    </source>
</evidence>
<comment type="catalytic activity">
    <reaction evidence="4">
        <text>L-glutamine + H2O = L-glutamate + NH4(+)</text>
        <dbReference type="Rhea" id="RHEA:15889"/>
        <dbReference type="ChEBI" id="CHEBI:15377"/>
        <dbReference type="ChEBI" id="CHEBI:28938"/>
        <dbReference type="ChEBI" id="CHEBI:29985"/>
        <dbReference type="ChEBI" id="CHEBI:58359"/>
        <dbReference type="EC" id="3.5.1.38"/>
    </reaction>
</comment>
<dbReference type="FunFam" id="3.40.50.1170:FF:000001">
    <property type="entry name" value="L-asparaginase 2"/>
    <property type="match status" value="1"/>
</dbReference>
<proteinExistence type="inferred from homology"/>
<dbReference type="InterPro" id="IPR037152">
    <property type="entry name" value="L-asparaginase_N_sf"/>
</dbReference>
<evidence type="ECO:0000256" key="6">
    <source>
        <dbReference type="ARBA" id="ARBA00070898"/>
    </source>
</evidence>
<keyword evidence="2" id="KW-0378">Hydrolase</keyword>
<feature type="domain" description="Asparaginase/glutaminase C-terminal" evidence="14">
    <location>
        <begin position="228"/>
        <end position="336"/>
    </location>
</feature>
<dbReference type="PIRSF" id="PIRSF500176">
    <property type="entry name" value="L_ASNase"/>
    <property type="match status" value="1"/>
</dbReference>
<gene>
    <name evidence="15" type="ORF">KPSA1_02187</name>
</gene>
<evidence type="ECO:0000256" key="10">
    <source>
        <dbReference type="PIRSR" id="PIRSR001220-2"/>
    </source>
</evidence>
<dbReference type="EC" id="3.5.1.38" evidence="5"/>
<feature type="active site" evidence="11">
    <location>
        <position position="30"/>
    </location>
</feature>
<evidence type="ECO:0000256" key="7">
    <source>
        <dbReference type="ARBA" id="ARBA00083270"/>
    </source>
</evidence>
<feature type="domain" description="L-asparaginase N-terminal" evidence="13">
    <location>
        <begin position="21"/>
        <end position="207"/>
    </location>
</feature>
<reference evidence="15 16" key="1">
    <citation type="submission" date="2018-04" db="EMBL/GenBank/DDBJ databases">
        <title>Draft genome sequence of Pseudomonas syringae pv. actinidiae biovar 1 strains isolated from kiwifruit in Kagawa prefecture.</title>
        <authorList>
            <person name="Tabuchi M."/>
            <person name="Saito M."/>
            <person name="Fujiwara S."/>
            <person name="Sasa N."/>
            <person name="Akimitsu K."/>
            <person name="Gomi K."/>
            <person name="Konishi-Sugita S."/>
            <person name="Hamano K."/>
            <person name="Kataoka I."/>
        </authorList>
    </citation>
    <scope>NUCLEOTIDE SEQUENCE [LARGE SCALE GENOMIC DNA]</scope>
    <source>
        <strain evidence="15 16">MAFF212206</strain>
    </source>
</reference>
<dbReference type="InterPro" id="IPR027473">
    <property type="entry name" value="L-asparaginase_C"/>
</dbReference>
<dbReference type="InterPro" id="IPR004550">
    <property type="entry name" value="AsnASE_II"/>
</dbReference>
<evidence type="ECO:0000256" key="2">
    <source>
        <dbReference type="ARBA" id="ARBA00022801"/>
    </source>
</evidence>
<name>A0A2V0Q803_PSESF</name>
<dbReference type="InterPro" id="IPR040919">
    <property type="entry name" value="Asparaginase_C"/>
</dbReference>
<dbReference type="AlphaFoldDB" id="A0A2V0Q803"/>
<dbReference type="Gene3D" id="3.40.50.1170">
    <property type="entry name" value="L-asparaginase, N-terminal domain"/>
    <property type="match status" value="1"/>
</dbReference>
<comment type="caution">
    <text evidence="15">The sequence shown here is derived from an EMBL/GenBank/DDBJ whole genome shotgun (WGS) entry which is preliminary data.</text>
</comment>
<feature type="active site" description="O-isoaspartyl threonine intermediate" evidence="9">
    <location>
        <position position="30"/>
    </location>
</feature>
<accession>A0A2V0Q803</accession>
<protein>
    <recommendedName>
        <fullName evidence="6">Glutaminase-asparaginase</fullName>
        <ecNumber evidence="5">3.5.1.38</ecNumber>
    </recommendedName>
    <alternativeName>
        <fullName evidence="8">L-ASNase/L-GLNase</fullName>
    </alternativeName>
    <alternativeName>
        <fullName evidence="7">L-asparagine/L-glutamine amidohydrolase</fullName>
    </alternativeName>
</protein>
<sequence length="339" mass="35733">MNLDHGMIACSPDTDMTAASNILVLATGGTIAQSSDSTRMLSIEDILKSVPGIDSQSRVVSEQLFEVVSPDINPGHWMILGERVNKALNSDGYDSVVVTHGTDTLEETAFYLNLVVDSTKPVIVVGSMRKSDSLNADGPINLYNALAVAASPQSVGLGVLVTTNGQIESARDVAKHHTTAIEAFRSPLFGSLGCVHDGHVSFYRSPMRRHTTRSDFSASAISELPRTDIFIGYAGVGREGLDALRLAGAKGVVIAGTGDGSIPSALMPAVRDLLDAGIVVVRSSRTGSGIVTRNGESDDDAEGLVVADSLNPQKARVLLMLALTRTTDVTAIQECFSCY</sequence>
<dbReference type="PANTHER" id="PTHR11707">
    <property type="entry name" value="L-ASPARAGINASE"/>
    <property type="match status" value="1"/>
</dbReference>
<evidence type="ECO:0000313" key="15">
    <source>
        <dbReference type="EMBL" id="GBH08804.1"/>
    </source>
</evidence>